<dbReference type="InterPro" id="IPR010992">
    <property type="entry name" value="IHF-like_DNA-bd_dom_sf"/>
</dbReference>
<dbReference type="SMART" id="SM00411">
    <property type="entry name" value="BHL"/>
    <property type="match status" value="1"/>
</dbReference>
<dbReference type="GO" id="GO:0005829">
    <property type="term" value="C:cytosol"/>
    <property type="evidence" value="ECO:0007669"/>
    <property type="project" value="TreeGrafter"/>
</dbReference>
<keyword evidence="1" id="KW-0238">DNA-binding</keyword>
<dbReference type="PANTHER" id="PTHR33175:SF2">
    <property type="entry name" value="INTEGRATION HOST FACTOR SUBUNIT ALPHA"/>
    <property type="match status" value="1"/>
</dbReference>
<dbReference type="PROSITE" id="PS00045">
    <property type="entry name" value="HISTONE_LIKE"/>
    <property type="match status" value="1"/>
</dbReference>
<accession>A0A1W1C260</accession>
<dbReference type="PRINTS" id="PR01727">
    <property type="entry name" value="DNABINDINGHU"/>
</dbReference>
<organism evidence="2">
    <name type="scientific">hydrothermal vent metagenome</name>
    <dbReference type="NCBI Taxonomy" id="652676"/>
    <lineage>
        <taxon>unclassified sequences</taxon>
        <taxon>metagenomes</taxon>
        <taxon>ecological metagenomes</taxon>
    </lineage>
</organism>
<dbReference type="SUPFAM" id="SSF47729">
    <property type="entry name" value="IHF-like DNA-binding proteins"/>
    <property type="match status" value="1"/>
</dbReference>
<sequence>MSLIKDDLINKLTQQIGFKKTESKEIVNLFFEIIKKRLLNKEEVKLSGFGNFNIRYKKSRPARNPRTGEYALVSARNANTINSKSTALKCILRYQSYQNLRFILQSERLLSFVN</sequence>
<dbReference type="GO" id="GO:0030527">
    <property type="term" value="F:structural constituent of chromatin"/>
    <property type="evidence" value="ECO:0007669"/>
    <property type="project" value="InterPro"/>
</dbReference>
<dbReference type="InterPro" id="IPR000119">
    <property type="entry name" value="Hist_DNA-bd"/>
</dbReference>
<dbReference type="Pfam" id="PF00216">
    <property type="entry name" value="Bac_DNA_binding"/>
    <property type="match status" value="1"/>
</dbReference>
<name>A0A1W1C260_9ZZZZ</name>
<dbReference type="Gene3D" id="4.10.520.10">
    <property type="entry name" value="IHF-like DNA-binding proteins"/>
    <property type="match status" value="1"/>
</dbReference>
<evidence type="ECO:0000313" key="2">
    <source>
        <dbReference type="EMBL" id="SFV59856.1"/>
    </source>
</evidence>
<reference evidence="2" key="1">
    <citation type="submission" date="2016-10" db="EMBL/GenBank/DDBJ databases">
        <authorList>
            <person name="de Groot N.N."/>
        </authorList>
    </citation>
    <scope>NUCLEOTIDE SEQUENCE</scope>
</reference>
<dbReference type="PANTHER" id="PTHR33175">
    <property type="entry name" value="DNA-BINDING PROTEIN HU"/>
    <property type="match status" value="1"/>
</dbReference>
<protein>
    <submittedName>
        <fullName evidence="2">Integration host factor alpha subunit</fullName>
    </submittedName>
</protein>
<dbReference type="AlphaFoldDB" id="A0A1W1C260"/>
<dbReference type="GO" id="GO:0003677">
    <property type="term" value="F:DNA binding"/>
    <property type="evidence" value="ECO:0007669"/>
    <property type="project" value="UniProtKB-KW"/>
</dbReference>
<dbReference type="EMBL" id="FPHJ01000027">
    <property type="protein sequence ID" value="SFV59856.1"/>
    <property type="molecule type" value="Genomic_DNA"/>
</dbReference>
<dbReference type="InterPro" id="IPR020816">
    <property type="entry name" value="Histone-like_DNA-bd_CS"/>
</dbReference>
<gene>
    <name evidence="2" type="ORF">MNB_SUP05-5-650</name>
</gene>
<proteinExistence type="predicted"/>
<evidence type="ECO:0000256" key="1">
    <source>
        <dbReference type="ARBA" id="ARBA00023125"/>
    </source>
</evidence>